<dbReference type="Proteomes" id="UP001153076">
    <property type="component" value="Unassembled WGS sequence"/>
</dbReference>
<dbReference type="SUPFAM" id="SSF56219">
    <property type="entry name" value="DNase I-like"/>
    <property type="match status" value="1"/>
</dbReference>
<dbReference type="AlphaFoldDB" id="A0A9Q1JLX9"/>
<dbReference type="OrthoDB" id="1930966at2759"/>
<sequence length="212" mass="23962">MASAGTNPRSQLELGRGGEDAGSGAQWQPLVRRGSVNPETERTNGRTKERLGYEGTALKYVPFQEANGHRYAKTKKEDIRSEVEYWSMVVICGVMGPNPPVEVINGYVHRIWANRSIDKVVLARRGVYLSGSPTSRTNEKCILQRKALWEDIRELANRMNVAWCIQGDFNVVLHPEDRIGGDEIQTQEIQDFMECLEDCELATVRSARVFYT</sequence>
<feature type="region of interest" description="Disordered" evidence="1">
    <location>
        <begin position="1"/>
        <end position="48"/>
    </location>
</feature>
<evidence type="ECO:0000313" key="2">
    <source>
        <dbReference type="EMBL" id="KAJ8423455.1"/>
    </source>
</evidence>
<name>A0A9Q1JLX9_9CARY</name>
<comment type="caution">
    <text evidence="2">The sequence shown here is derived from an EMBL/GenBank/DDBJ whole genome shotgun (WGS) entry which is preliminary data.</text>
</comment>
<organism evidence="2 3">
    <name type="scientific">Carnegiea gigantea</name>
    <dbReference type="NCBI Taxonomy" id="171969"/>
    <lineage>
        <taxon>Eukaryota</taxon>
        <taxon>Viridiplantae</taxon>
        <taxon>Streptophyta</taxon>
        <taxon>Embryophyta</taxon>
        <taxon>Tracheophyta</taxon>
        <taxon>Spermatophyta</taxon>
        <taxon>Magnoliopsida</taxon>
        <taxon>eudicotyledons</taxon>
        <taxon>Gunneridae</taxon>
        <taxon>Pentapetalae</taxon>
        <taxon>Caryophyllales</taxon>
        <taxon>Cactineae</taxon>
        <taxon>Cactaceae</taxon>
        <taxon>Cactoideae</taxon>
        <taxon>Echinocereeae</taxon>
        <taxon>Carnegiea</taxon>
    </lineage>
</organism>
<protein>
    <submittedName>
        <fullName evidence="2">Uncharacterized protein</fullName>
    </submittedName>
</protein>
<gene>
    <name evidence="2" type="ORF">Cgig2_012912</name>
</gene>
<dbReference type="EMBL" id="JAKOGI010001957">
    <property type="protein sequence ID" value="KAJ8423455.1"/>
    <property type="molecule type" value="Genomic_DNA"/>
</dbReference>
<reference evidence="2" key="1">
    <citation type="submission" date="2022-04" db="EMBL/GenBank/DDBJ databases">
        <title>Carnegiea gigantea Genome sequencing and assembly v2.</title>
        <authorList>
            <person name="Copetti D."/>
            <person name="Sanderson M.J."/>
            <person name="Burquez A."/>
            <person name="Wojciechowski M.F."/>
        </authorList>
    </citation>
    <scope>NUCLEOTIDE SEQUENCE</scope>
    <source>
        <strain evidence="2">SGP5-SGP5p</strain>
        <tissue evidence="2">Aerial part</tissue>
    </source>
</reference>
<feature type="compositionally biased region" description="Basic and acidic residues" evidence="1">
    <location>
        <begin position="39"/>
        <end position="48"/>
    </location>
</feature>
<feature type="compositionally biased region" description="Polar residues" evidence="1">
    <location>
        <begin position="1"/>
        <end position="10"/>
    </location>
</feature>
<accession>A0A9Q1JLX9</accession>
<keyword evidence="3" id="KW-1185">Reference proteome</keyword>
<dbReference type="InterPro" id="IPR036691">
    <property type="entry name" value="Endo/exonu/phosph_ase_sf"/>
</dbReference>
<proteinExistence type="predicted"/>
<dbReference type="Gene3D" id="3.60.10.10">
    <property type="entry name" value="Endonuclease/exonuclease/phosphatase"/>
    <property type="match status" value="1"/>
</dbReference>
<evidence type="ECO:0000313" key="3">
    <source>
        <dbReference type="Proteomes" id="UP001153076"/>
    </source>
</evidence>
<evidence type="ECO:0000256" key="1">
    <source>
        <dbReference type="SAM" id="MobiDB-lite"/>
    </source>
</evidence>